<sequence>MTPDNKSEHAEVMKRPTHADNKEDPNKSPRLQQLPAHTSKYAIPHLVKGGEEVYIPLDAEWEFVRTVFRAGHGSYIVKALGSIPKGSRSSYAEDALRWLHRYLNAFEAKPEAMESITLDDSSSPLLVSSKYREAIGRSGRKWVCARRLGGRQGWPADMAVMQGHSTAVRCVAFSFDGRQVATCSEETRVWDLASGQSTLTLKGHSDAIKCVTFSPDGRQLATASEDMTARIWDLASGQSTVTLKAHASAVSSVSFSPDCRHVVSGSNDRTAILWDALSGAPTLILEGDINHITNVAYSPDGHLIVTGSNDRTARI</sequence>
<dbReference type="InterPro" id="IPR050505">
    <property type="entry name" value="WDR55/POC1"/>
</dbReference>
<evidence type="ECO:0000256" key="4">
    <source>
        <dbReference type="SAM" id="MobiDB-lite"/>
    </source>
</evidence>
<dbReference type="Gene3D" id="2.130.10.10">
    <property type="entry name" value="YVTN repeat-like/Quinoprotein amine dehydrogenase"/>
    <property type="match status" value="1"/>
</dbReference>
<feature type="repeat" description="WD" evidence="3">
    <location>
        <begin position="285"/>
        <end position="315"/>
    </location>
</feature>
<accession>A0A250XCI3</accession>
<dbReference type="PROSITE" id="PS00678">
    <property type="entry name" value="WD_REPEATS_1"/>
    <property type="match status" value="1"/>
</dbReference>
<keyword evidence="1 3" id="KW-0853">WD repeat</keyword>
<feature type="repeat" description="WD" evidence="3">
    <location>
        <begin position="243"/>
        <end position="284"/>
    </location>
</feature>
<reference evidence="5 6" key="1">
    <citation type="submission" date="2017-08" db="EMBL/GenBank/DDBJ databases">
        <title>Acidophilic green algal genome provides insights into adaptation to an acidic environment.</title>
        <authorList>
            <person name="Hirooka S."/>
            <person name="Hirose Y."/>
            <person name="Kanesaki Y."/>
            <person name="Higuchi S."/>
            <person name="Fujiwara T."/>
            <person name="Onuma R."/>
            <person name="Era A."/>
            <person name="Ohbayashi R."/>
            <person name="Uzuka A."/>
            <person name="Nozaki H."/>
            <person name="Yoshikawa H."/>
            <person name="Miyagishima S.Y."/>
        </authorList>
    </citation>
    <scope>NUCLEOTIDE SEQUENCE [LARGE SCALE GENOMIC DNA]</scope>
    <source>
        <strain evidence="5 6">NIES-2499</strain>
    </source>
</reference>
<name>A0A250XCI3_9CHLO</name>
<dbReference type="OrthoDB" id="6252103at2759"/>
<dbReference type="Proteomes" id="UP000232323">
    <property type="component" value="Unassembled WGS sequence"/>
</dbReference>
<comment type="caution">
    <text evidence="5">The sequence shown here is derived from an EMBL/GenBank/DDBJ whole genome shotgun (WGS) entry which is preliminary data.</text>
</comment>
<feature type="region of interest" description="Disordered" evidence="4">
    <location>
        <begin position="1"/>
        <end position="35"/>
    </location>
</feature>
<dbReference type="InterPro" id="IPR019775">
    <property type="entry name" value="WD40_repeat_CS"/>
</dbReference>
<organism evidence="5 6">
    <name type="scientific">Chlamydomonas eustigma</name>
    <dbReference type="NCBI Taxonomy" id="1157962"/>
    <lineage>
        <taxon>Eukaryota</taxon>
        <taxon>Viridiplantae</taxon>
        <taxon>Chlorophyta</taxon>
        <taxon>core chlorophytes</taxon>
        <taxon>Chlorophyceae</taxon>
        <taxon>CS clade</taxon>
        <taxon>Chlamydomonadales</taxon>
        <taxon>Chlamydomonadaceae</taxon>
        <taxon>Chlamydomonas</taxon>
    </lineage>
</organism>
<keyword evidence="2" id="KW-0677">Repeat</keyword>
<dbReference type="AlphaFoldDB" id="A0A250XCI3"/>
<dbReference type="PANTHER" id="PTHR44019:SF8">
    <property type="entry name" value="POC1 CENTRIOLAR PROTEIN HOMOLOG"/>
    <property type="match status" value="1"/>
</dbReference>
<feature type="compositionally biased region" description="Basic and acidic residues" evidence="4">
    <location>
        <begin position="1"/>
        <end position="27"/>
    </location>
</feature>
<gene>
    <name evidence="5" type="ORF">CEUSTIGMA_g8224.t1</name>
</gene>
<evidence type="ECO:0000313" key="6">
    <source>
        <dbReference type="Proteomes" id="UP000232323"/>
    </source>
</evidence>
<evidence type="ECO:0000256" key="1">
    <source>
        <dbReference type="ARBA" id="ARBA00022574"/>
    </source>
</evidence>
<proteinExistence type="predicted"/>
<dbReference type="PRINTS" id="PR00320">
    <property type="entry name" value="GPROTEINBRPT"/>
</dbReference>
<evidence type="ECO:0000256" key="2">
    <source>
        <dbReference type="ARBA" id="ARBA00022737"/>
    </source>
</evidence>
<dbReference type="InterPro" id="IPR020472">
    <property type="entry name" value="WD40_PAC1"/>
</dbReference>
<protein>
    <submittedName>
        <fullName evidence="5">Uncharacterized protein</fullName>
    </submittedName>
</protein>
<evidence type="ECO:0000256" key="3">
    <source>
        <dbReference type="PROSITE-ProRule" id="PRU00221"/>
    </source>
</evidence>
<dbReference type="PROSITE" id="PS50294">
    <property type="entry name" value="WD_REPEATS_REGION"/>
    <property type="match status" value="3"/>
</dbReference>
<dbReference type="STRING" id="1157962.A0A250XCI3"/>
<dbReference type="CDD" id="cd00200">
    <property type="entry name" value="WD40"/>
    <property type="match status" value="1"/>
</dbReference>
<dbReference type="InterPro" id="IPR001680">
    <property type="entry name" value="WD40_rpt"/>
</dbReference>
<keyword evidence="6" id="KW-1185">Reference proteome</keyword>
<dbReference type="EMBL" id="BEGY01000056">
    <property type="protein sequence ID" value="GAX80788.1"/>
    <property type="molecule type" value="Genomic_DNA"/>
</dbReference>
<dbReference type="InterPro" id="IPR036322">
    <property type="entry name" value="WD40_repeat_dom_sf"/>
</dbReference>
<dbReference type="InterPro" id="IPR015943">
    <property type="entry name" value="WD40/YVTN_repeat-like_dom_sf"/>
</dbReference>
<dbReference type="PANTHER" id="PTHR44019">
    <property type="entry name" value="WD REPEAT-CONTAINING PROTEIN 55"/>
    <property type="match status" value="1"/>
</dbReference>
<evidence type="ECO:0000313" key="5">
    <source>
        <dbReference type="EMBL" id="GAX80788.1"/>
    </source>
</evidence>
<dbReference type="SMART" id="SM00320">
    <property type="entry name" value="WD40"/>
    <property type="match status" value="4"/>
</dbReference>
<dbReference type="SUPFAM" id="SSF50978">
    <property type="entry name" value="WD40 repeat-like"/>
    <property type="match status" value="1"/>
</dbReference>
<feature type="repeat" description="WD" evidence="3">
    <location>
        <begin position="201"/>
        <end position="242"/>
    </location>
</feature>
<dbReference type="PROSITE" id="PS50082">
    <property type="entry name" value="WD_REPEATS_2"/>
    <property type="match status" value="3"/>
</dbReference>
<dbReference type="Pfam" id="PF00400">
    <property type="entry name" value="WD40"/>
    <property type="match status" value="4"/>
</dbReference>